<dbReference type="PANTHER" id="PTHR43669:SF3">
    <property type="entry name" value="ALCOHOL DEHYDROGENASE, PUTATIVE (AFU_ORTHOLOGUE AFUA_3G03445)-RELATED"/>
    <property type="match status" value="1"/>
</dbReference>
<sequence length="241" mass="25202">MNDEPKPKTSRKVLILGGSRGIGEAIVRRFAEQGDDVIFTYASSQQKAEALAQQTHTQALKLDVADRHALVEAIAGVGALDILVFNVGLLSAGDPLTIDADEIDKMFVVNIHAPYFAAVEAARKMNAGGRIILIGSVNADRIPMPGLTAYGASKAALQGMAKGLARDFGDRGITVNVIQPGPTDTDMNPADGPMNETLHSLMAIKRHAHASEVAGMVFWVAGPEASMVTGAALTIDGGFGA</sequence>
<dbReference type="InterPro" id="IPR002347">
    <property type="entry name" value="SDR_fam"/>
</dbReference>
<dbReference type="GO" id="GO:0016491">
    <property type="term" value="F:oxidoreductase activity"/>
    <property type="evidence" value="ECO:0007669"/>
    <property type="project" value="UniProtKB-KW"/>
</dbReference>
<dbReference type="PANTHER" id="PTHR43669">
    <property type="entry name" value="5-KETO-D-GLUCONATE 5-REDUCTASE"/>
    <property type="match status" value="1"/>
</dbReference>
<dbReference type="AlphaFoldDB" id="A0A0B1R575"/>
<evidence type="ECO:0000313" key="4">
    <source>
        <dbReference type="Proteomes" id="UP000030853"/>
    </source>
</evidence>
<reference evidence="3 4" key="1">
    <citation type="submission" date="2014-11" db="EMBL/GenBank/DDBJ databases">
        <title>Genome sequencing of Pantoea rodasii ND03.</title>
        <authorList>
            <person name="Muhamad Yunos N.Y."/>
            <person name="Chan K.-G."/>
        </authorList>
    </citation>
    <scope>NUCLEOTIDE SEQUENCE [LARGE SCALE GENOMIC DNA]</scope>
    <source>
        <strain evidence="3 4">ND03</strain>
    </source>
</reference>
<dbReference type="InterPro" id="IPR036291">
    <property type="entry name" value="NAD(P)-bd_dom_sf"/>
</dbReference>
<dbReference type="NCBIfam" id="NF009383">
    <property type="entry name" value="PRK12742.1"/>
    <property type="match status" value="1"/>
</dbReference>
<dbReference type="CDD" id="cd05233">
    <property type="entry name" value="SDR_c"/>
    <property type="match status" value="1"/>
</dbReference>
<dbReference type="Proteomes" id="UP000030853">
    <property type="component" value="Unassembled WGS sequence"/>
</dbReference>
<evidence type="ECO:0000256" key="1">
    <source>
        <dbReference type="ARBA" id="ARBA00006484"/>
    </source>
</evidence>
<dbReference type="PRINTS" id="PR00081">
    <property type="entry name" value="GDHRDH"/>
</dbReference>
<organism evidence="3 4">
    <name type="scientific">Pantoea rodasii</name>
    <dbReference type="NCBI Taxonomy" id="1076549"/>
    <lineage>
        <taxon>Bacteria</taxon>
        <taxon>Pseudomonadati</taxon>
        <taxon>Pseudomonadota</taxon>
        <taxon>Gammaproteobacteria</taxon>
        <taxon>Enterobacterales</taxon>
        <taxon>Erwiniaceae</taxon>
        <taxon>Pantoea</taxon>
    </lineage>
</organism>
<dbReference type="SUPFAM" id="SSF51735">
    <property type="entry name" value="NAD(P)-binding Rossmann-fold domains"/>
    <property type="match status" value="1"/>
</dbReference>
<keyword evidence="2" id="KW-0560">Oxidoreductase</keyword>
<dbReference type="RefSeq" id="WP_039334882.1">
    <property type="nucleotide sequence ID" value="NZ_JTJJ01000089.1"/>
</dbReference>
<evidence type="ECO:0000313" key="3">
    <source>
        <dbReference type="EMBL" id="KHJ66230.1"/>
    </source>
</evidence>
<gene>
    <name evidence="3" type="ORF">QU24_20285</name>
</gene>
<comment type="similarity">
    <text evidence="1">Belongs to the short-chain dehydrogenases/reductases (SDR) family.</text>
</comment>
<evidence type="ECO:0000256" key="2">
    <source>
        <dbReference type="ARBA" id="ARBA00023002"/>
    </source>
</evidence>
<comment type="caution">
    <text evidence="3">The sequence shown here is derived from an EMBL/GenBank/DDBJ whole genome shotgun (WGS) entry which is preliminary data.</text>
</comment>
<protein>
    <submittedName>
        <fullName evidence="3">Oxidoreductase</fullName>
    </submittedName>
</protein>
<dbReference type="Pfam" id="PF13561">
    <property type="entry name" value="adh_short_C2"/>
    <property type="match status" value="1"/>
</dbReference>
<dbReference type="PRINTS" id="PR00080">
    <property type="entry name" value="SDRFAMILY"/>
</dbReference>
<proteinExistence type="inferred from homology"/>
<name>A0A0B1R575_9GAMM</name>
<dbReference type="InterPro" id="IPR020904">
    <property type="entry name" value="Sc_DH/Rdtase_CS"/>
</dbReference>
<dbReference type="EMBL" id="JTJJ01000089">
    <property type="protein sequence ID" value="KHJ66230.1"/>
    <property type="molecule type" value="Genomic_DNA"/>
</dbReference>
<accession>A0A0B1R575</accession>
<dbReference type="PROSITE" id="PS00061">
    <property type="entry name" value="ADH_SHORT"/>
    <property type="match status" value="1"/>
</dbReference>
<dbReference type="FunFam" id="3.40.50.720:FF:000084">
    <property type="entry name" value="Short-chain dehydrogenase reductase"/>
    <property type="match status" value="1"/>
</dbReference>
<dbReference type="Gene3D" id="3.40.50.720">
    <property type="entry name" value="NAD(P)-binding Rossmann-like Domain"/>
    <property type="match status" value="1"/>
</dbReference>